<gene>
    <name evidence="8" type="ORF">SAMN05661030_1737</name>
</gene>
<dbReference type="AlphaFoldDB" id="A0A1I1MLJ9"/>
<evidence type="ECO:0000313" key="9">
    <source>
        <dbReference type="Proteomes" id="UP000199022"/>
    </source>
</evidence>
<evidence type="ECO:0000256" key="6">
    <source>
        <dbReference type="SAM" id="Coils"/>
    </source>
</evidence>
<reference evidence="9" key="1">
    <citation type="submission" date="2016-10" db="EMBL/GenBank/DDBJ databases">
        <authorList>
            <person name="Varghese N."/>
            <person name="Submissions S."/>
        </authorList>
    </citation>
    <scope>NUCLEOTIDE SEQUENCE [LARGE SCALE GENOMIC DNA]</scope>
    <source>
        <strain evidence="9">DSM 45962</strain>
    </source>
</reference>
<evidence type="ECO:0000256" key="5">
    <source>
        <dbReference type="ARBA" id="ARBA00023136"/>
    </source>
</evidence>
<dbReference type="STRING" id="1225127.SAMN05661030_1737"/>
<keyword evidence="3" id="KW-0812">Transmembrane</keyword>
<dbReference type="GO" id="GO:0044781">
    <property type="term" value="P:bacterial-type flagellum organization"/>
    <property type="evidence" value="ECO:0007669"/>
    <property type="project" value="InterPro"/>
</dbReference>
<evidence type="ECO:0000256" key="1">
    <source>
        <dbReference type="ARBA" id="ARBA00004236"/>
    </source>
</evidence>
<dbReference type="Pfam" id="PF04347">
    <property type="entry name" value="FliO"/>
    <property type="match status" value="1"/>
</dbReference>
<keyword evidence="4" id="KW-1133">Transmembrane helix</keyword>
<evidence type="ECO:0000256" key="7">
    <source>
        <dbReference type="SAM" id="MobiDB-lite"/>
    </source>
</evidence>
<dbReference type="Proteomes" id="UP000199022">
    <property type="component" value="Unassembled WGS sequence"/>
</dbReference>
<evidence type="ECO:0000313" key="8">
    <source>
        <dbReference type="EMBL" id="SFC86327.1"/>
    </source>
</evidence>
<organism evidence="8 9">
    <name type="scientific">Klenkia taihuensis</name>
    <dbReference type="NCBI Taxonomy" id="1225127"/>
    <lineage>
        <taxon>Bacteria</taxon>
        <taxon>Bacillati</taxon>
        <taxon>Actinomycetota</taxon>
        <taxon>Actinomycetes</taxon>
        <taxon>Geodermatophilales</taxon>
        <taxon>Geodermatophilaceae</taxon>
        <taxon>Klenkia</taxon>
    </lineage>
</organism>
<sequence length="183" mass="19754">MTWMVIRLVLSLVFVAGVLWFAARVAKKRGLGMGNGLIEVVARQRMGRSSTVSVLRVADRVLVVGSTEENVTLLAEMDAEVVEEVLAEAEEERTAAQEARRAAVAARRPARALEAADDPFDHDAPTSQIPLPALPGVPGTRRPRRPVPVGRQAGGSGLVAGSVFDRAAWTQVVEGLRERTVRR</sequence>
<comment type="subcellular location">
    <subcellularLocation>
        <location evidence="1">Cell membrane</location>
    </subcellularLocation>
</comment>
<dbReference type="OrthoDB" id="5195368at2"/>
<evidence type="ECO:0000256" key="2">
    <source>
        <dbReference type="ARBA" id="ARBA00022475"/>
    </source>
</evidence>
<keyword evidence="2" id="KW-1003">Cell membrane</keyword>
<dbReference type="InterPro" id="IPR022781">
    <property type="entry name" value="Flagellar_biosynth_FliO"/>
</dbReference>
<keyword evidence="8" id="KW-0282">Flagellum</keyword>
<evidence type="ECO:0000256" key="3">
    <source>
        <dbReference type="ARBA" id="ARBA00022692"/>
    </source>
</evidence>
<name>A0A1I1MLJ9_9ACTN</name>
<accession>A0A1I1MLJ9</accession>
<keyword evidence="6" id="KW-0175">Coiled coil</keyword>
<keyword evidence="8" id="KW-0969">Cilium</keyword>
<feature type="region of interest" description="Disordered" evidence="7">
    <location>
        <begin position="115"/>
        <end position="154"/>
    </location>
</feature>
<protein>
    <submittedName>
        <fullName evidence="8">Flagellar protein FliO/FliZ</fullName>
    </submittedName>
</protein>
<dbReference type="EMBL" id="FOMD01000002">
    <property type="protein sequence ID" value="SFC86327.1"/>
    <property type="molecule type" value="Genomic_DNA"/>
</dbReference>
<keyword evidence="9" id="KW-1185">Reference proteome</keyword>
<proteinExistence type="predicted"/>
<evidence type="ECO:0000256" key="4">
    <source>
        <dbReference type="ARBA" id="ARBA00022989"/>
    </source>
</evidence>
<feature type="coiled-coil region" evidence="6">
    <location>
        <begin position="79"/>
        <end position="106"/>
    </location>
</feature>
<keyword evidence="5" id="KW-0472">Membrane</keyword>
<dbReference type="GO" id="GO:0016020">
    <property type="term" value="C:membrane"/>
    <property type="evidence" value="ECO:0007669"/>
    <property type="project" value="InterPro"/>
</dbReference>
<keyword evidence="8" id="KW-0966">Cell projection</keyword>
<dbReference type="RefSeq" id="WP_091556738.1">
    <property type="nucleotide sequence ID" value="NZ_BNAC01000006.1"/>
</dbReference>